<dbReference type="PANTHER" id="PTHR43802:SF1">
    <property type="entry name" value="IP11341P-RELATED"/>
    <property type="match status" value="1"/>
</dbReference>
<gene>
    <name evidence="3" type="ORF">LVY72_15905</name>
</gene>
<dbReference type="CDD" id="cd06558">
    <property type="entry name" value="crotonase-like"/>
    <property type="match status" value="1"/>
</dbReference>
<dbReference type="InterPro" id="IPR029045">
    <property type="entry name" value="ClpP/crotonase-like_dom_sf"/>
</dbReference>
<reference evidence="3" key="1">
    <citation type="submission" date="2022-01" db="EMBL/GenBank/DDBJ databases">
        <authorList>
            <person name="Jo J.-H."/>
            <person name="Im W.-T."/>
        </authorList>
    </citation>
    <scope>NUCLEOTIDE SEQUENCE</scope>
    <source>
        <strain evidence="3">I2-34</strain>
    </source>
</reference>
<name>A0ABS9L9K3_9MICC</name>
<keyword evidence="4" id="KW-1185">Reference proteome</keyword>
<proteinExistence type="inferred from homology"/>
<dbReference type="InterPro" id="IPR001753">
    <property type="entry name" value="Enoyl-CoA_hydra/iso"/>
</dbReference>
<dbReference type="SUPFAM" id="SSF52096">
    <property type="entry name" value="ClpP/crotonase"/>
    <property type="match status" value="1"/>
</dbReference>
<evidence type="ECO:0000256" key="1">
    <source>
        <dbReference type="ARBA" id="ARBA00005254"/>
    </source>
</evidence>
<comment type="caution">
    <text evidence="3">The sequence shown here is derived from an EMBL/GenBank/DDBJ whole genome shotgun (WGS) entry which is preliminary data.</text>
</comment>
<dbReference type="Pfam" id="PF00378">
    <property type="entry name" value="ECH_1"/>
    <property type="match status" value="1"/>
</dbReference>
<comment type="similarity">
    <text evidence="1 2">Belongs to the enoyl-CoA hydratase/isomerase family.</text>
</comment>
<sequence length="258" mass="27178">MTYVEVERRGGASWARLCRPERANALGPEMVQELRAWLRAVGGDPGISALVITGSGTSFCPGADIKASLALAHAPEERAAYLASGRSLMEDLSRAPVPVVAAVNGVAFAGGFELVLACDLVVAAESAVLGDLHLASGRIPAWGSSAKLMSALGPWRAAQALLLPQRFTAEQLRGFGVIADVVRDADLPAAVDRIVDGLARVEAGALRAMKALLAAQKSELLGRLSAVEWESFTAYLAGPQMQEMPWASRPQKDLDHSV</sequence>
<evidence type="ECO:0000313" key="3">
    <source>
        <dbReference type="EMBL" id="MCG2623381.1"/>
    </source>
</evidence>
<dbReference type="Gene3D" id="3.90.226.10">
    <property type="entry name" value="2-enoyl-CoA Hydratase, Chain A, domain 1"/>
    <property type="match status" value="1"/>
</dbReference>
<dbReference type="PANTHER" id="PTHR43802">
    <property type="entry name" value="ENOYL-COA HYDRATASE"/>
    <property type="match status" value="1"/>
</dbReference>
<dbReference type="RefSeq" id="WP_237822635.1">
    <property type="nucleotide sequence ID" value="NZ_JAKLTQ010000013.1"/>
</dbReference>
<accession>A0ABS9L9K3</accession>
<evidence type="ECO:0000313" key="4">
    <source>
        <dbReference type="Proteomes" id="UP001165368"/>
    </source>
</evidence>
<dbReference type="PROSITE" id="PS00166">
    <property type="entry name" value="ENOYL_COA_HYDRATASE"/>
    <property type="match status" value="1"/>
</dbReference>
<organism evidence="3 4">
    <name type="scientific">Arthrobacter hankyongi</name>
    <dbReference type="NCBI Taxonomy" id="2904801"/>
    <lineage>
        <taxon>Bacteria</taxon>
        <taxon>Bacillati</taxon>
        <taxon>Actinomycetota</taxon>
        <taxon>Actinomycetes</taxon>
        <taxon>Micrococcales</taxon>
        <taxon>Micrococcaceae</taxon>
        <taxon>Arthrobacter</taxon>
    </lineage>
</organism>
<protein>
    <submittedName>
        <fullName evidence="3">Enoyl-CoA hydratase/isomerase family protein</fullName>
    </submittedName>
</protein>
<dbReference type="EMBL" id="JAKLTQ010000013">
    <property type="protein sequence ID" value="MCG2623381.1"/>
    <property type="molecule type" value="Genomic_DNA"/>
</dbReference>
<evidence type="ECO:0000256" key="2">
    <source>
        <dbReference type="RuleBase" id="RU003707"/>
    </source>
</evidence>
<dbReference type="InterPro" id="IPR018376">
    <property type="entry name" value="Enoyl-CoA_hyd/isom_CS"/>
</dbReference>
<dbReference type="Proteomes" id="UP001165368">
    <property type="component" value="Unassembled WGS sequence"/>
</dbReference>